<evidence type="ECO:0000256" key="2">
    <source>
        <dbReference type="ARBA" id="ARBA00001947"/>
    </source>
</evidence>
<comment type="cofactor">
    <cofactor evidence="2">
        <name>Zn(2+)</name>
        <dbReference type="ChEBI" id="CHEBI:29105"/>
    </cofactor>
</comment>
<evidence type="ECO:0000256" key="8">
    <source>
        <dbReference type="ARBA" id="ARBA00022723"/>
    </source>
</evidence>
<proteinExistence type="inferred from homology"/>
<name>A0A3P1SIP6_9ACTO</name>
<comment type="similarity">
    <text evidence="3">Belongs to the peptidase M1 family.</text>
</comment>
<dbReference type="Pfam" id="PF17900">
    <property type="entry name" value="Peptidase_M1_N"/>
    <property type="match status" value="1"/>
</dbReference>
<reference evidence="17 18" key="1">
    <citation type="submission" date="2018-11" db="EMBL/GenBank/DDBJ databases">
        <title>Genomes From Bacteria Associated with the Canine Oral Cavity: a Test Case for Automated Genome-Based Taxonomic Assignment.</title>
        <authorList>
            <person name="Coil D.A."/>
            <person name="Jospin G."/>
            <person name="Darling A.E."/>
            <person name="Wallis C."/>
            <person name="Davis I.J."/>
            <person name="Harris S."/>
            <person name="Eisen J.A."/>
            <person name="Holcombe L.J."/>
            <person name="O'Flynn C."/>
        </authorList>
    </citation>
    <scope>NUCLEOTIDE SEQUENCE [LARGE SCALE GENOMIC DNA]</scope>
    <source>
        <strain evidence="17 18">OH770</strain>
    </source>
</reference>
<comment type="caution">
    <text evidence="17">The sequence shown here is derived from an EMBL/GenBank/DDBJ whole genome shotgun (WGS) entry which is preliminary data.</text>
</comment>
<dbReference type="GO" id="GO:0016020">
    <property type="term" value="C:membrane"/>
    <property type="evidence" value="ECO:0007669"/>
    <property type="project" value="TreeGrafter"/>
</dbReference>
<dbReference type="SUPFAM" id="SSF55486">
    <property type="entry name" value="Metalloproteases ('zincins'), catalytic domain"/>
    <property type="match status" value="1"/>
</dbReference>
<dbReference type="InterPro" id="IPR014782">
    <property type="entry name" value="Peptidase_M1_dom"/>
</dbReference>
<evidence type="ECO:0000256" key="7">
    <source>
        <dbReference type="ARBA" id="ARBA00022670"/>
    </source>
</evidence>
<comment type="catalytic activity">
    <reaction evidence="1">
        <text>Release of an N-terminal amino acid, Xaa-|-Yaa- from a peptide, amide or arylamide. Xaa is preferably Ala, but may be most amino acids including Pro (slow action). When a terminal hydrophobic residue is followed by a prolyl residue, the two may be released as an intact Xaa-Pro dipeptide.</text>
        <dbReference type="EC" id="3.4.11.2"/>
    </reaction>
</comment>
<dbReference type="GO" id="GO:0043171">
    <property type="term" value="P:peptide catabolic process"/>
    <property type="evidence" value="ECO:0007669"/>
    <property type="project" value="TreeGrafter"/>
</dbReference>
<dbReference type="GO" id="GO:0016285">
    <property type="term" value="F:alanyl aminopeptidase activity"/>
    <property type="evidence" value="ECO:0007669"/>
    <property type="project" value="UniProtKB-EC"/>
</dbReference>
<protein>
    <recommendedName>
        <fullName evidence="5">Aminopeptidase N</fullName>
        <ecNumber evidence="4">3.4.11.2</ecNumber>
    </recommendedName>
    <alternativeName>
        <fullName evidence="12">Alanine aminopeptidase</fullName>
    </alternativeName>
    <alternativeName>
        <fullName evidence="13">Lysyl aminopeptidase</fullName>
    </alternativeName>
</protein>
<keyword evidence="10" id="KW-0862">Zinc</keyword>
<accession>A0A3P1SIP6</accession>
<dbReference type="GO" id="GO:0006508">
    <property type="term" value="P:proteolysis"/>
    <property type="evidence" value="ECO:0007669"/>
    <property type="project" value="UniProtKB-KW"/>
</dbReference>
<dbReference type="EMBL" id="RQZF01000001">
    <property type="protein sequence ID" value="RRC96192.1"/>
    <property type="molecule type" value="Genomic_DNA"/>
</dbReference>
<keyword evidence="9 17" id="KW-0378">Hydrolase</keyword>
<dbReference type="PANTHER" id="PTHR11533">
    <property type="entry name" value="PROTEASE M1 ZINC METALLOPROTEASE"/>
    <property type="match status" value="1"/>
</dbReference>
<feature type="domain" description="Aminopeptidase N-like N-terminal" evidence="16">
    <location>
        <begin position="88"/>
        <end position="189"/>
    </location>
</feature>
<dbReference type="InterPro" id="IPR050344">
    <property type="entry name" value="Peptidase_M1_aminopeptidases"/>
</dbReference>
<organism evidence="17 18">
    <name type="scientific">Schaalia canis</name>
    <dbReference type="NCBI Taxonomy" id="100469"/>
    <lineage>
        <taxon>Bacteria</taxon>
        <taxon>Bacillati</taxon>
        <taxon>Actinomycetota</taxon>
        <taxon>Actinomycetes</taxon>
        <taxon>Actinomycetales</taxon>
        <taxon>Actinomycetaceae</taxon>
        <taxon>Schaalia</taxon>
    </lineage>
</organism>
<dbReference type="OrthoDB" id="100605at2"/>
<keyword evidence="7" id="KW-0645">Protease</keyword>
<gene>
    <name evidence="17" type="primary">pepN</name>
    <name evidence="17" type="ORF">EII11_00500</name>
</gene>
<sequence>MYSLTRHDALIRSADITLTTMDVHVDLSAAADPQVNDYAVTSTCVFSSSSGTTFIDVKGHVLGVTVNGEPHAFRHDGARLDLTDLPQNEELSVEVNARCLFSRSGEGLHRYHDPEDGRVYLYTQFEPNDAHRAWPCFDQPDMKAVWTFHITAPSGWVVTSNGALLESLPSSSGGDYHTFSSTPPLSSYITAIVAGQWSVVDGGTWTPSTELVSRCPDAAGLAIPLRLLCRQALAQYMDAKDILSVTRNGLDYFHQNYAVAYPWGTYDQIFVPEYNLGAMENPGCVTFTESFLSRDTPTFADRQKRANVILHEMCHMWFGDLVTPRWWDDLWLKESFADNQGTMAAAEATPYVGEWAAFAIARKAWAYQQDLYPTTHPIAADIPDVDAAKNNFDGITYAKGASVLKQLVAWVGRDVFFSAATRYFRTHAFGATTLHDLLEALGAESGEDLSDWERLWLHTTGPSALAATWEEGPNGEVRSFALTQGSTPGAECVLRPHELIVSTWALREQPSGENTLVCTHRFPVRIEGRVAPIDVEGILDRPGAIAECDLVVVNDDDLTYAVARLDEHSTTTALNALGTCSQPLTRAVVWSSLWMAVRDGLLHPRRYVEAVLAHAPHESEEAVLVRLLHTVSTAISSFLPASQRADLRYSVASRCLEVLKGSISQDKARPWAHTLLTAFQGLPAEKNDILDEVQAIAEGQSTLVPASSDLEWAARLALATRGLTSRDALDSWLDAQHTGEAEVHHRRAVSALPDAENRRATWHHVVEGNLSNEHLSASLDGLAASQWEGDELTDAFFSVLDTFWDSHSIGMGIRFVHGAFPRAIDCENSARSHDLLAAAKQWLNQHTNAPDALKRLIVEHIDDVKRALRVQETTL</sequence>
<dbReference type="InterPro" id="IPR045357">
    <property type="entry name" value="Aminopeptidase_N-like_N"/>
</dbReference>
<dbReference type="Proteomes" id="UP000280444">
    <property type="component" value="Unassembled WGS sequence"/>
</dbReference>
<evidence type="ECO:0000256" key="10">
    <source>
        <dbReference type="ARBA" id="ARBA00022833"/>
    </source>
</evidence>
<evidence type="ECO:0000313" key="18">
    <source>
        <dbReference type="Proteomes" id="UP000280444"/>
    </source>
</evidence>
<dbReference type="EC" id="3.4.11.2" evidence="4"/>
<dbReference type="GO" id="GO:0042277">
    <property type="term" value="F:peptide binding"/>
    <property type="evidence" value="ECO:0007669"/>
    <property type="project" value="TreeGrafter"/>
</dbReference>
<dbReference type="InterPro" id="IPR027268">
    <property type="entry name" value="Peptidase_M4/M1_CTD_sf"/>
</dbReference>
<dbReference type="Gene3D" id="1.10.390.10">
    <property type="entry name" value="Neutral Protease Domain 2"/>
    <property type="match status" value="1"/>
</dbReference>
<dbReference type="AlphaFoldDB" id="A0A3P1SIP6"/>
<dbReference type="GO" id="GO:0005615">
    <property type="term" value="C:extracellular space"/>
    <property type="evidence" value="ECO:0007669"/>
    <property type="project" value="TreeGrafter"/>
</dbReference>
<feature type="domain" description="ERAP1-like C-terminal" evidence="15">
    <location>
        <begin position="550"/>
        <end position="866"/>
    </location>
</feature>
<evidence type="ECO:0000256" key="1">
    <source>
        <dbReference type="ARBA" id="ARBA00000098"/>
    </source>
</evidence>
<keyword evidence="8" id="KW-0479">Metal-binding</keyword>
<evidence type="ECO:0000256" key="3">
    <source>
        <dbReference type="ARBA" id="ARBA00010136"/>
    </source>
</evidence>
<evidence type="ECO:0000256" key="11">
    <source>
        <dbReference type="ARBA" id="ARBA00023049"/>
    </source>
</evidence>
<dbReference type="CDD" id="cd09602">
    <property type="entry name" value="M1_APN"/>
    <property type="match status" value="1"/>
</dbReference>
<dbReference type="Pfam" id="PF01433">
    <property type="entry name" value="Peptidase_M1"/>
    <property type="match status" value="1"/>
</dbReference>
<keyword evidence="6 17" id="KW-0031">Aminopeptidase</keyword>
<evidence type="ECO:0000256" key="12">
    <source>
        <dbReference type="ARBA" id="ARBA00029811"/>
    </source>
</evidence>
<dbReference type="PRINTS" id="PR00756">
    <property type="entry name" value="ALADIPTASE"/>
</dbReference>
<dbReference type="Gene3D" id="2.60.40.1730">
    <property type="entry name" value="tricorn interacting facor f3 domain"/>
    <property type="match status" value="1"/>
</dbReference>
<evidence type="ECO:0000256" key="5">
    <source>
        <dbReference type="ARBA" id="ARBA00015611"/>
    </source>
</evidence>
<dbReference type="InterPro" id="IPR012778">
    <property type="entry name" value="Pept_M1_aminopeptidase"/>
</dbReference>
<dbReference type="SUPFAM" id="SSF63737">
    <property type="entry name" value="Leukotriene A4 hydrolase N-terminal domain"/>
    <property type="match status" value="1"/>
</dbReference>
<evidence type="ECO:0000259" key="15">
    <source>
        <dbReference type="Pfam" id="PF11838"/>
    </source>
</evidence>
<feature type="domain" description="Peptidase M1 membrane alanine aminopeptidase" evidence="14">
    <location>
        <begin position="245"/>
        <end position="451"/>
    </location>
</feature>
<evidence type="ECO:0000256" key="4">
    <source>
        <dbReference type="ARBA" id="ARBA00012564"/>
    </source>
</evidence>
<dbReference type="InterPro" id="IPR042097">
    <property type="entry name" value="Aminopeptidase_N-like_N_sf"/>
</dbReference>
<evidence type="ECO:0000256" key="6">
    <source>
        <dbReference type="ARBA" id="ARBA00022438"/>
    </source>
</evidence>
<evidence type="ECO:0000259" key="16">
    <source>
        <dbReference type="Pfam" id="PF17900"/>
    </source>
</evidence>
<dbReference type="GO" id="GO:0005737">
    <property type="term" value="C:cytoplasm"/>
    <property type="evidence" value="ECO:0007669"/>
    <property type="project" value="TreeGrafter"/>
</dbReference>
<evidence type="ECO:0000259" key="14">
    <source>
        <dbReference type="Pfam" id="PF01433"/>
    </source>
</evidence>
<dbReference type="GO" id="GO:0070006">
    <property type="term" value="F:metalloaminopeptidase activity"/>
    <property type="evidence" value="ECO:0007669"/>
    <property type="project" value="TreeGrafter"/>
</dbReference>
<dbReference type="NCBIfam" id="TIGR02412">
    <property type="entry name" value="pepN_strep_liv"/>
    <property type="match status" value="1"/>
</dbReference>
<dbReference type="InterPro" id="IPR001930">
    <property type="entry name" value="Peptidase_M1"/>
</dbReference>
<dbReference type="GO" id="GO:0008270">
    <property type="term" value="F:zinc ion binding"/>
    <property type="evidence" value="ECO:0007669"/>
    <property type="project" value="InterPro"/>
</dbReference>
<evidence type="ECO:0000256" key="9">
    <source>
        <dbReference type="ARBA" id="ARBA00022801"/>
    </source>
</evidence>
<keyword evidence="11" id="KW-0482">Metalloprotease</keyword>
<evidence type="ECO:0000256" key="13">
    <source>
        <dbReference type="ARBA" id="ARBA00031533"/>
    </source>
</evidence>
<dbReference type="InterPro" id="IPR024571">
    <property type="entry name" value="ERAP1-like_C_dom"/>
</dbReference>
<evidence type="ECO:0000313" key="17">
    <source>
        <dbReference type="EMBL" id="RRC96192.1"/>
    </source>
</evidence>
<dbReference type="RefSeq" id="WP_124867531.1">
    <property type="nucleotide sequence ID" value="NZ_RQZF01000001.1"/>
</dbReference>
<dbReference type="PANTHER" id="PTHR11533:SF174">
    <property type="entry name" value="PUROMYCIN-SENSITIVE AMINOPEPTIDASE-RELATED"/>
    <property type="match status" value="1"/>
</dbReference>
<keyword evidence="18" id="KW-1185">Reference proteome</keyword>
<dbReference type="Pfam" id="PF11838">
    <property type="entry name" value="ERAP1_C"/>
    <property type="match status" value="1"/>
</dbReference>